<evidence type="ECO:0000313" key="1">
    <source>
        <dbReference type="EMBL" id="SPN79068.1"/>
    </source>
</evidence>
<keyword evidence="2" id="KW-1185">Reference proteome</keyword>
<evidence type="ECO:0000313" key="2">
    <source>
        <dbReference type="Proteomes" id="UP000273054"/>
    </source>
</evidence>
<keyword evidence="1" id="KW-0378">Hydrolase</keyword>
<reference evidence="1" key="1">
    <citation type="submission" date="2018-03" db="EMBL/GenBank/DDBJ databases">
        <authorList>
            <consortium name="Urmite Genomes"/>
        </authorList>
    </citation>
    <scope>NUCLEOTIDE SEQUENCE [LARGE SCALE GENOMIC DNA]</scope>
    <source>
        <strain evidence="1">IHUMI-27.7</strain>
    </source>
</reference>
<proteinExistence type="predicted"/>
<organism evidence="1">
    <name type="scientific">Brazilian cedratvirus IHUMI</name>
    <dbReference type="NCBI Taxonomy" id="2126980"/>
    <lineage>
        <taxon>Viruses</taxon>
        <taxon>Pithoviruses</taxon>
        <taxon>Orthocedratvirinae</taxon>
        <taxon>Alphacedratvirus</taxon>
        <taxon>Alphacedratvirus brasiliense</taxon>
    </lineage>
</organism>
<dbReference type="GO" id="GO:0016787">
    <property type="term" value="F:hydrolase activity"/>
    <property type="evidence" value="ECO:0007669"/>
    <property type="project" value="UniProtKB-KW"/>
</dbReference>
<protein>
    <submittedName>
        <fullName evidence="1">P-loop containing nucleoside triphosphate hydrolase</fullName>
    </submittedName>
</protein>
<dbReference type="EMBL" id="LT994651">
    <property type="protein sequence ID" value="SPN79068.1"/>
    <property type="molecule type" value="Genomic_DNA"/>
</dbReference>
<sequence length="279" mass="32373">MSRLDKEQRRVEQELITIVQNREEADRAYDKIKGSMQGKLLCVNLARNLSPSYPSNKAKFTPATINAATVYIVDRLDRELRKTKKKGPLLLILAGGELAYSSLNTPSTSLKEKVEQADLIFGSTMTRFEADYKLIDQALLFGWRVHVYFIYHPYHELVLDMLQSTQLTGSYVGLGKGKDMSRIHVESRLCFEQVYYNFRERKGIEFYVLCPNVTRVEDFLSQPRPNVQSLLLVEEKVKREFVRSGGLEQVIQLCEKGTRMQSNIDKREHNHLYWNRCNL</sequence>
<gene>
    <name evidence="1" type="ORF">BRZCDTV_140</name>
</gene>
<dbReference type="Proteomes" id="UP000273054">
    <property type="component" value="Segment"/>
</dbReference>
<accession>A0A2R8FDL0</accession>
<name>A0A2R8FDL0_9VIRU</name>